<evidence type="ECO:0000256" key="5">
    <source>
        <dbReference type="ARBA" id="ARBA00022989"/>
    </source>
</evidence>
<keyword evidence="4" id="KW-0532">Neurotransmitter transport</keyword>
<organism evidence="10 11">
    <name type="scientific">Ladona fulva</name>
    <name type="common">Scarce chaser dragonfly</name>
    <name type="synonym">Libellula fulva</name>
    <dbReference type="NCBI Taxonomy" id="123851"/>
    <lineage>
        <taxon>Eukaryota</taxon>
        <taxon>Metazoa</taxon>
        <taxon>Ecdysozoa</taxon>
        <taxon>Arthropoda</taxon>
        <taxon>Hexapoda</taxon>
        <taxon>Insecta</taxon>
        <taxon>Pterygota</taxon>
        <taxon>Palaeoptera</taxon>
        <taxon>Odonata</taxon>
        <taxon>Epiprocta</taxon>
        <taxon>Anisoptera</taxon>
        <taxon>Libelluloidea</taxon>
        <taxon>Libellulidae</taxon>
        <taxon>Ladona</taxon>
    </lineage>
</organism>
<reference evidence="10" key="1">
    <citation type="submission" date="2013-04" db="EMBL/GenBank/DDBJ databases">
        <authorList>
            <person name="Qu J."/>
            <person name="Murali S.C."/>
            <person name="Bandaranaike D."/>
            <person name="Bellair M."/>
            <person name="Blankenburg K."/>
            <person name="Chao H."/>
            <person name="Dinh H."/>
            <person name="Doddapaneni H."/>
            <person name="Downs B."/>
            <person name="Dugan-Rocha S."/>
            <person name="Elkadiri S."/>
            <person name="Gnanaolivu R.D."/>
            <person name="Hernandez B."/>
            <person name="Javaid M."/>
            <person name="Jayaseelan J.C."/>
            <person name="Lee S."/>
            <person name="Li M."/>
            <person name="Ming W."/>
            <person name="Munidasa M."/>
            <person name="Muniz J."/>
            <person name="Nguyen L."/>
            <person name="Ongeri F."/>
            <person name="Osuji N."/>
            <person name="Pu L.-L."/>
            <person name="Puazo M."/>
            <person name="Qu C."/>
            <person name="Quiroz J."/>
            <person name="Raj R."/>
            <person name="Weissenberger G."/>
            <person name="Xin Y."/>
            <person name="Zou X."/>
            <person name="Han Y."/>
            <person name="Richards S."/>
            <person name="Worley K."/>
            <person name="Muzny D."/>
            <person name="Gibbs R."/>
        </authorList>
    </citation>
    <scope>NUCLEOTIDE SEQUENCE</scope>
    <source>
        <strain evidence="10">Sampled in the wild</strain>
    </source>
</reference>
<dbReference type="GO" id="GO:0012505">
    <property type="term" value="C:endomembrane system"/>
    <property type="evidence" value="ECO:0007669"/>
    <property type="project" value="TreeGrafter"/>
</dbReference>
<dbReference type="GO" id="GO:0000149">
    <property type="term" value="F:SNARE binding"/>
    <property type="evidence" value="ECO:0007669"/>
    <property type="project" value="TreeGrafter"/>
</dbReference>
<dbReference type="SUPFAM" id="SSF47661">
    <property type="entry name" value="t-snare proteins"/>
    <property type="match status" value="1"/>
</dbReference>
<dbReference type="GO" id="GO:0006836">
    <property type="term" value="P:neurotransmitter transport"/>
    <property type="evidence" value="ECO:0007669"/>
    <property type="project" value="UniProtKB-KW"/>
</dbReference>
<dbReference type="GO" id="GO:0031201">
    <property type="term" value="C:SNARE complex"/>
    <property type="evidence" value="ECO:0007669"/>
    <property type="project" value="TreeGrafter"/>
</dbReference>
<dbReference type="GO" id="GO:0005886">
    <property type="term" value="C:plasma membrane"/>
    <property type="evidence" value="ECO:0007669"/>
    <property type="project" value="TreeGrafter"/>
</dbReference>
<dbReference type="PROSITE" id="PS00914">
    <property type="entry name" value="SYNTAXIN"/>
    <property type="match status" value="1"/>
</dbReference>
<dbReference type="CDD" id="cd15848">
    <property type="entry name" value="SNARE_syntaxin1-like"/>
    <property type="match status" value="1"/>
</dbReference>
<sequence length="290" mass="34081">MQKSAESGNDDNEEEVPDVDAPRRGSIVVYNFRRKSLTPLEDSFMDNFFHKVELTAEEIETIKKHAEEIRRLHGKILSSPRTEPAIQLELEDRMASIKTLSLGVRKTLKAIQQDMSDHEEKQRWGTQTSNTSDIWTEAEFRIRKTQYTVLMYNFKEALNYYSSVQMEYRERHKEWLRKQMQIVQREPTDAELEDMMEKGEGHIFTDNVLAKTLEARQALADVQARHKELLQLEHSIAELRDLFLEMAILVERQGDLIDNIEYHVTHTLQHVEKASKKINRAKELSTRVRK</sequence>
<dbReference type="CDD" id="cd00179">
    <property type="entry name" value="SynN"/>
    <property type="match status" value="1"/>
</dbReference>
<dbReference type="InterPro" id="IPR010989">
    <property type="entry name" value="SNARE"/>
</dbReference>
<keyword evidence="3" id="KW-0812">Transmembrane</keyword>
<accession>A0A8K0KPT4</accession>
<keyword evidence="11" id="KW-1185">Reference proteome</keyword>
<dbReference type="PANTHER" id="PTHR19957:SF307">
    <property type="entry name" value="PROTEIN SSO1-RELATED"/>
    <property type="match status" value="1"/>
</dbReference>
<comment type="caution">
    <text evidence="10">The sequence shown here is derived from an EMBL/GenBank/DDBJ whole genome shotgun (WGS) entry which is preliminary data.</text>
</comment>
<feature type="domain" description="T-SNARE coiled-coil homology" evidence="9">
    <location>
        <begin position="219"/>
        <end position="281"/>
    </location>
</feature>
<evidence type="ECO:0000256" key="2">
    <source>
        <dbReference type="ARBA" id="ARBA00009063"/>
    </source>
</evidence>
<dbReference type="PROSITE" id="PS50192">
    <property type="entry name" value="T_SNARE"/>
    <property type="match status" value="1"/>
</dbReference>
<dbReference type="InterPro" id="IPR045242">
    <property type="entry name" value="Syntaxin"/>
</dbReference>
<evidence type="ECO:0000313" key="11">
    <source>
        <dbReference type="Proteomes" id="UP000792457"/>
    </source>
</evidence>
<dbReference type="GO" id="GO:0006906">
    <property type="term" value="P:vesicle fusion"/>
    <property type="evidence" value="ECO:0007669"/>
    <property type="project" value="TreeGrafter"/>
</dbReference>
<protein>
    <recommendedName>
        <fullName evidence="9">t-SNARE coiled-coil homology domain-containing protein</fullName>
    </recommendedName>
</protein>
<name>A0A8K0KPT4_LADFU</name>
<evidence type="ECO:0000256" key="6">
    <source>
        <dbReference type="ARBA" id="ARBA00023136"/>
    </source>
</evidence>
<gene>
    <name evidence="10" type="ORF">J437_LFUL018690</name>
</gene>
<dbReference type="InterPro" id="IPR006012">
    <property type="entry name" value="Syntaxin/epimorphin_CS"/>
</dbReference>
<feature type="region of interest" description="Disordered" evidence="8">
    <location>
        <begin position="1"/>
        <end position="20"/>
    </location>
</feature>
<evidence type="ECO:0000256" key="3">
    <source>
        <dbReference type="ARBA" id="ARBA00022692"/>
    </source>
</evidence>
<reference evidence="10" key="2">
    <citation type="submission" date="2017-10" db="EMBL/GenBank/DDBJ databases">
        <title>Ladona fulva Genome sequencing and assembly.</title>
        <authorList>
            <person name="Murali S."/>
            <person name="Richards S."/>
            <person name="Bandaranaike D."/>
            <person name="Bellair M."/>
            <person name="Blankenburg K."/>
            <person name="Chao H."/>
            <person name="Dinh H."/>
            <person name="Doddapaneni H."/>
            <person name="Dugan-Rocha S."/>
            <person name="Elkadiri S."/>
            <person name="Gnanaolivu R."/>
            <person name="Hernandez B."/>
            <person name="Skinner E."/>
            <person name="Javaid M."/>
            <person name="Lee S."/>
            <person name="Li M."/>
            <person name="Ming W."/>
            <person name="Munidasa M."/>
            <person name="Muniz J."/>
            <person name="Nguyen L."/>
            <person name="Hughes D."/>
            <person name="Osuji N."/>
            <person name="Pu L.-L."/>
            <person name="Puazo M."/>
            <person name="Qu C."/>
            <person name="Quiroz J."/>
            <person name="Raj R."/>
            <person name="Weissenberger G."/>
            <person name="Xin Y."/>
            <person name="Zou X."/>
            <person name="Han Y."/>
            <person name="Worley K."/>
            <person name="Muzny D."/>
            <person name="Gibbs R."/>
        </authorList>
    </citation>
    <scope>NUCLEOTIDE SEQUENCE</scope>
    <source>
        <strain evidence="10">Sampled in the wild</strain>
    </source>
</reference>
<dbReference type="Gene3D" id="1.20.58.70">
    <property type="match status" value="1"/>
</dbReference>
<evidence type="ECO:0000256" key="8">
    <source>
        <dbReference type="SAM" id="MobiDB-lite"/>
    </source>
</evidence>
<dbReference type="EMBL" id="KZ309435">
    <property type="protein sequence ID" value="KAG8238780.1"/>
    <property type="molecule type" value="Genomic_DNA"/>
</dbReference>
<dbReference type="AlphaFoldDB" id="A0A8K0KPT4"/>
<dbReference type="GO" id="GO:0048278">
    <property type="term" value="P:vesicle docking"/>
    <property type="evidence" value="ECO:0007669"/>
    <property type="project" value="TreeGrafter"/>
</dbReference>
<dbReference type="InterPro" id="IPR006011">
    <property type="entry name" value="Syntaxin_N"/>
</dbReference>
<dbReference type="OrthoDB" id="10255013at2759"/>
<dbReference type="GO" id="GO:0006887">
    <property type="term" value="P:exocytosis"/>
    <property type="evidence" value="ECO:0007669"/>
    <property type="project" value="TreeGrafter"/>
</dbReference>
<dbReference type="SMART" id="SM00397">
    <property type="entry name" value="t_SNARE"/>
    <property type="match status" value="1"/>
</dbReference>
<dbReference type="SMART" id="SM00503">
    <property type="entry name" value="SynN"/>
    <property type="match status" value="1"/>
</dbReference>
<proteinExistence type="inferred from homology"/>
<evidence type="ECO:0000256" key="1">
    <source>
        <dbReference type="ARBA" id="ARBA00004211"/>
    </source>
</evidence>
<comment type="subcellular location">
    <subcellularLocation>
        <location evidence="1">Membrane</location>
        <topology evidence="1">Single-pass type IV membrane protein</topology>
    </subcellularLocation>
</comment>
<evidence type="ECO:0000256" key="7">
    <source>
        <dbReference type="RuleBase" id="RU003858"/>
    </source>
</evidence>
<dbReference type="PANTHER" id="PTHR19957">
    <property type="entry name" value="SYNTAXIN"/>
    <property type="match status" value="1"/>
</dbReference>
<comment type="similarity">
    <text evidence="2 7">Belongs to the syntaxin family.</text>
</comment>
<dbReference type="Pfam" id="PF00804">
    <property type="entry name" value="Syntaxin"/>
    <property type="match status" value="1"/>
</dbReference>
<keyword evidence="4" id="KW-0813">Transport</keyword>
<evidence type="ECO:0000259" key="9">
    <source>
        <dbReference type="PROSITE" id="PS50192"/>
    </source>
</evidence>
<dbReference type="Proteomes" id="UP000792457">
    <property type="component" value="Unassembled WGS sequence"/>
</dbReference>
<dbReference type="GO" id="GO:0005484">
    <property type="term" value="F:SNAP receptor activity"/>
    <property type="evidence" value="ECO:0007669"/>
    <property type="project" value="InterPro"/>
</dbReference>
<evidence type="ECO:0000256" key="4">
    <source>
        <dbReference type="ARBA" id="ARBA00022775"/>
    </source>
</evidence>
<dbReference type="GO" id="GO:0006886">
    <property type="term" value="P:intracellular protein transport"/>
    <property type="evidence" value="ECO:0007669"/>
    <property type="project" value="InterPro"/>
</dbReference>
<evidence type="ECO:0000313" key="10">
    <source>
        <dbReference type="EMBL" id="KAG8238780.1"/>
    </source>
</evidence>
<keyword evidence="5" id="KW-1133">Transmembrane helix</keyword>
<feature type="compositionally biased region" description="Acidic residues" evidence="8">
    <location>
        <begin position="8"/>
        <end position="18"/>
    </location>
</feature>
<keyword evidence="6" id="KW-0472">Membrane</keyword>
<dbReference type="InterPro" id="IPR000727">
    <property type="entry name" value="T_SNARE_dom"/>
</dbReference>
<feature type="non-terminal residue" evidence="10">
    <location>
        <position position="290"/>
    </location>
</feature>